<feature type="domain" description="UBA" evidence="3">
    <location>
        <begin position="1"/>
        <end position="29"/>
    </location>
</feature>
<dbReference type="Gene3D" id="3.90.70.10">
    <property type="entry name" value="Cysteine proteinases"/>
    <property type="match status" value="1"/>
</dbReference>
<keyword evidence="2" id="KW-1133">Transmembrane helix</keyword>
<dbReference type="Gene3D" id="1.10.8.10">
    <property type="entry name" value="DNA helicase RuvA subunit, C-terminal domain"/>
    <property type="match status" value="1"/>
</dbReference>
<feature type="transmembrane region" description="Helical" evidence="2">
    <location>
        <begin position="372"/>
        <end position="395"/>
    </location>
</feature>
<dbReference type="PANTHER" id="PTHR11422">
    <property type="entry name" value="T-CELL SURFACE GLYCOPROTEIN CD4"/>
    <property type="match status" value="1"/>
</dbReference>
<dbReference type="SMART" id="SM00408">
    <property type="entry name" value="IGc2"/>
    <property type="match status" value="2"/>
</dbReference>
<dbReference type="Gene3D" id="2.60.40.10">
    <property type="entry name" value="Immunoglobulins"/>
    <property type="match status" value="2"/>
</dbReference>
<reference evidence="5" key="2">
    <citation type="submission" date="2014-03" db="EMBL/GenBank/DDBJ databases">
        <authorList>
            <person name="Genoscope - CEA"/>
        </authorList>
    </citation>
    <scope>NUCLEOTIDE SEQUENCE</scope>
</reference>
<dbReference type="Proteomes" id="UP000193380">
    <property type="component" value="Unassembled WGS sequence"/>
</dbReference>
<feature type="region of interest" description="Disordered" evidence="1">
    <location>
        <begin position="38"/>
        <end position="63"/>
    </location>
</feature>
<dbReference type="InterPro" id="IPR007110">
    <property type="entry name" value="Ig-like_dom"/>
</dbReference>
<dbReference type="PaxDb" id="8022-A0A060YIE4"/>
<evidence type="ECO:0000259" key="3">
    <source>
        <dbReference type="PROSITE" id="PS50030"/>
    </source>
</evidence>
<dbReference type="InterPro" id="IPR038765">
    <property type="entry name" value="Papain-like_cys_pep_sf"/>
</dbReference>
<dbReference type="EMBL" id="FR911599">
    <property type="protein sequence ID" value="CDQ91282.1"/>
    <property type="molecule type" value="Genomic_DNA"/>
</dbReference>
<evidence type="ECO:0000256" key="1">
    <source>
        <dbReference type="SAM" id="MobiDB-lite"/>
    </source>
</evidence>
<dbReference type="SUPFAM" id="SSF54001">
    <property type="entry name" value="Cysteine proteinases"/>
    <property type="match status" value="1"/>
</dbReference>
<evidence type="ECO:0000313" key="6">
    <source>
        <dbReference type="Proteomes" id="UP000193380"/>
    </source>
</evidence>
<dbReference type="AlphaFoldDB" id="A0A060YIE4"/>
<dbReference type="InterPro" id="IPR015940">
    <property type="entry name" value="UBA"/>
</dbReference>
<dbReference type="PANTHER" id="PTHR11422:SF0">
    <property type="entry name" value="T-CELL SURFACE GLYCOPROTEIN CD4"/>
    <property type="match status" value="1"/>
</dbReference>
<feature type="transmembrane region" description="Helical" evidence="2">
    <location>
        <begin position="129"/>
        <end position="147"/>
    </location>
</feature>
<dbReference type="InterPro" id="IPR003598">
    <property type="entry name" value="Ig_sub2"/>
</dbReference>
<dbReference type="STRING" id="8022.A0A060YIE4"/>
<dbReference type="PROSITE" id="PS50030">
    <property type="entry name" value="UBA"/>
    <property type="match status" value="1"/>
</dbReference>
<dbReference type="CDD" id="cd14386">
    <property type="entry name" value="UBA2_UBP5"/>
    <property type="match status" value="1"/>
</dbReference>
<dbReference type="InterPro" id="IPR036179">
    <property type="entry name" value="Ig-like_dom_sf"/>
</dbReference>
<keyword evidence="2" id="KW-0812">Transmembrane</keyword>
<dbReference type="Pfam" id="PF00443">
    <property type="entry name" value="UCH"/>
    <property type="match status" value="1"/>
</dbReference>
<dbReference type="GO" id="GO:0016579">
    <property type="term" value="P:protein deubiquitination"/>
    <property type="evidence" value="ECO:0007669"/>
    <property type="project" value="InterPro"/>
</dbReference>
<feature type="compositionally biased region" description="Basic and acidic residues" evidence="1">
    <location>
        <begin position="431"/>
        <end position="440"/>
    </location>
</feature>
<evidence type="ECO:0000256" key="2">
    <source>
        <dbReference type="SAM" id="Phobius"/>
    </source>
</evidence>
<dbReference type="Pfam" id="PF22562">
    <property type="entry name" value="UBA_7"/>
    <property type="match status" value="1"/>
</dbReference>
<dbReference type="InterPro" id="IPR001394">
    <property type="entry name" value="Peptidase_C19_UCH"/>
</dbReference>
<dbReference type="PROSITE" id="PS00973">
    <property type="entry name" value="USP_2"/>
    <property type="match status" value="1"/>
</dbReference>
<dbReference type="PROSITE" id="PS50835">
    <property type="entry name" value="IG_LIKE"/>
    <property type="match status" value="1"/>
</dbReference>
<accession>A0A060YIE4</accession>
<sequence length="448" mass="49915">MGFSRDQATRALRATSNVLERAVDWIFSHLDDLESMEVSEGGRSAAESEGSREPPPGPKVRDGPGKYELFAFISHMGTSTMCGHYVCHIKKDQHVFFPGFCNLRRFENQFQVNYKSDQISDKRSNMKTLSWFVFALCILHVVGEVIYKRIGLPVNIDCGVKTSNKDMEWSHKAVGGSKSVLIVDYFGKNGKERKGNAPMVERAKVRRDRLEISALNDGDAGLYICKVDGKDMDHRLDIVTVKVHPSNELNEGNNAILECQVTGVDPLPSVEWVSPGGKVEGAPGRPGSRNVSFSSVALSDTGEWTCQITQDEKTHKETQTINVRSLLPNDGQDDGQGHSGPNSDVHTVTTCHHCTKGSQQPVEWVPMLGLSLWVWVAVGAGCLVGVLLLVTIVLLHRRNKIMKRRDRKMKNIRVPLKSNDYCQCNRTLEGPPRRTQREKPSAGPRQQR</sequence>
<proteinExistence type="predicted"/>
<feature type="region of interest" description="Disordered" evidence="1">
    <location>
        <begin position="423"/>
        <end position="448"/>
    </location>
</feature>
<evidence type="ECO:0000313" key="5">
    <source>
        <dbReference type="EMBL" id="CDQ91282.1"/>
    </source>
</evidence>
<gene>
    <name evidence="5" type="ORF">GSONMT00003871001</name>
</gene>
<name>A0A060YIE4_ONCMY</name>
<feature type="domain" description="Ig-like" evidence="4">
    <location>
        <begin position="237"/>
        <end position="322"/>
    </location>
</feature>
<evidence type="ECO:0000259" key="4">
    <source>
        <dbReference type="PROSITE" id="PS50835"/>
    </source>
</evidence>
<reference evidence="5" key="1">
    <citation type="journal article" date="2014" name="Nat. Commun.">
        <title>The rainbow trout genome provides novel insights into evolution after whole-genome duplication in vertebrates.</title>
        <authorList>
            <person name="Berthelot C."/>
            <person name="Brunet F."/>
            <person name="Chalopin D."/>
            <person name="Juanchich A."/>
            <person name="Bernard M."/>
            <person name="Noel B."/>
            <person name="Bento P."/>
            <person name="Da Silva C."/>
            <person name="Labadie K."/>
            <person name="Alberti A."/>
            <person name="Aury J.M."/>
            <person name="Louis A."/>
            <person name="Dehais P."/>
            <person name="Bardou P."/>
            <person name="Montfort J."/>
            <person name="Klopp C."/>
            <person name="Cabau C."/>
            <person name="Gaspin C."/>
            <person name="Thorgaard G.H."/>
            <person name="Boussaha M."/>
            <person name="Quillet E."/>
            <person name="Guyomard R."/>
            <person name="Galiana D."/>
            <person name="Bobe J."/>
            <person name="Volff J.N."/>
            <person name="Genet C."/>
            <person name="Wincker P."/>
            <person name="Jaillon O."/>
            <person name="Roest Crollius H."/>
            <person name="Guiguen Y."/>
        </authorList>
    </citation>
    <scope>NUCLEOTIDE SEQUENCE [LARGE SCALE GENOMIC DNA]</scope>
</reference>
<organism evidence="5 6">
    <name type="scientific">Oncorhynchus mykiss</name>
    <name type="common">Rainbow trout</name>
    <name type="synonym">Salmo gairdneri</name>
    <dbReference type="NCBI Taxonomy" id="8022"/>
    <lineage>
        <taxon>Eukaryota</taxon>
        <taxon>Metazoa</taxon>
        <taxon>Chordata</taxon>
        <taxon>Craniata</taxon>
        <taxon>Vertebrata</taxon>
        <taxon>Euteleostomi</taxon>
        <taxon>Actinopterygii</taxon>
        <taxon>Neopterygii</taxon>
        <taxon>Teleostei</taxon>
        <taxon>Protacanthopterygii</taxon>
        <taxon>Salmoniformes</taxon>
        <taxon>Salmonidae</taxon>
        <taxon>Salmoninae</taxon>
        <taxon>Oncorhynchus</taxon>
    </lineage>
</organism>
<dbReference type="InterPro" id="IPR018200">
    <property type="entry name" value="USP_CS"/>
</dbReference>
<dbReference type="InterPro" id="IPR013783">
    <property type="entry name" value="Ig-like_fold"/>
</dbReference>
<protein>
    <submittedName>
        <fullName evidence="5">Uncharacterized protein</fullName>
    </submittedName>
</protein>
<feature type="compositionally biased region" description="Low complexity" evidence="1">
    <location>
        <begin position="39"/>
        <end position="48"/>
    </location>
</feature>
<dbReference type="GO" id="GO:0004843">
    <property type="term" value="F:cysteine-type deubiquitinase activity"/>
    <property type="evidence" value="ECO:0007669"/>
    <property type="project" value="InterPro"/>
</dbReference>
<dbReference type="SMART" id="SM00409">
    <property type="entry name" value="IG"/>
    <property type="match status" value="2"/>
</dbReference>
<dbReference type="Pfam" id="PF13927">
    <property type="entry name" value="Ig_3"/>
    <property type="match status" value="1"/>
</dbReference>
<dbReference type="InterPro" id="IPR003599">
    <property type="entry name" value="Ig_sub"/>
</dbReference>
<dbReference type="SUPFAM" id="SSF48726">
    <property type="entry name" value="Immunoglobulin"/>
    <property type="match status" value="2"/>
</dbReference>
<keyword evidence="2" id="KW-0472">Membrane</keyword>